<feature type="region of interest" description="Disordered" evidence="1">
    <location>
        <begin position="184"/>
        <end position="320"/>
    </location>
</feature>
<name>A0AAD5RH69_9PEZI</name>
<evidence type="ECO:0000313" key="4">
    <source>
        <dbReference type="Proteomes" id="UP001201980"/>
    </source>
</evidence>
<dbReference type="AlphaFoldDB" id="A0AAD5RH69"/>
<dbReference type="Proteomes" id="UP001201980">
    <property type="component" value="Unassembled WGS sequence"/>
</dbReference>
<keyword evidence="4" id="KW-1185">Reference proteome</keyword>
<evidence type="ECO:0000256" key="2">
    <source>
        <dbReference type="SAM" id="SignalP"/>
    </source>
</evidence>
<feature type="compositionally biased region" description="Acidic residues" evidence="1">
    <location>
        <begin position="205"/>
        <end position="320"/>
    </location>
</feature>
<dbReference type="EMBL" id="JAKWBI020000534">
    <property type="protein sequence ID" value="KAJ2894065.1"/>
    <property type="molecule type" value="Genomic_DNA"/>
</dbReference>
<organism evidence="3 4">
    <name type="scientific">Zalerion maritima</name>
    <dbReference type="NCBI Taxonomy" id="339359"/>
    <lineage>
        <taxon>Eukaryota</taxon>
        <taxon>Fungi</taxon>
        <taxon>Dikarya</taxon>
        <taxon>Ascomycota</taxon>
        <taxon>Pezizomycotina</taxon>
        <taxon>Sordariomycetes</taxon>
        <taxon>Lulworthiomycetidae</taxon>
        <taxon>Lulworthiales</taxon>
        <taxon>Lulworthiaceae</taxon>
        <taxon>Zalerion</taxon>
    </lineage>
</organism>
<feature type="compositionally biased region" description="Polar residues" evidence="1">
    <location>
        <begin position="191"/>
        <end position="203"/>
    </location>
</feature>
<proteinExistence type="predicted"/>
<feature type="chain" id="PRO_5041981499" evidence="2">
    <location>
        <begin position="18"/>
        <end position="320"/>
    </location>
</feature>
<evidence type="ECO:0000313" key="3">
    <source>
        <dbReference type="EMBL" id="KAJ2894065.1"/>
    </source>
</evidence>
<accession>A0AAD5RH69</accession>
<dbReference type="PANTHER" id="PTHR38849">
    <property type="entry name" value="SMALL SECRETED PROTEIN"/>
    <property type="match status" value="1"/>
</dbReference>
<feature type="signal peptide" evidence="2">
    <location>
        <begin position="1"/>
        <end position="17"/>
    </location>
</feature>
<sequence length="320" mass="34075">MYFSKLAVISLAASVIALPSGNGISHQQIKKRALEVQDYADFQISDGVAGNALDEVAEKFPVSRACPRCGSQHPNLLTFRVSPPPPGQIDESDLANVSQDDLDILKAARETAEAAEVDAGGFNDAIDAAGEDTDEGEALQVGKIKNKVLKLKLEVLALQVEQAQGEDNQDKIDEEQTKLDANVATDEDSAGATSQSVDFQGTSDPDAEEGDAEDVEDDGDADEEEEDDGDADEEEEDDGDAEDVEDDGDADEEEDDGDAEDVEDDGDAEDVEDDGDAEDVEDDGDAEDAEDDGDADEEEDDGDAEDVEDDCDADEEEDDD</sequence>
<gene>
    <name evidence="3" type="ORF">MKZ38_007960</name>
</gene>
<comment type="caution">
    <text evidence="3">The sequence shown here is derived from an EMBL/GenBank/DDBJ whole genome shotgun (WGS) entry which is preliminary data.</text>
</comment>
<reference evidence="3" key="1">
    <citation type="submission" date="2022-07" db="EMBL/GenBank/DDBJ databases">
        <title>Draft genome sequence of Zalerion maritima ATCC 34329, a (micro)plastics degrading marine fungus.</title>
        <authorList>
            <person name="Paco A."/>
            <person name="Goncalves M.F.M."/>
            <person name="Rocha-Santos T.A.P."/>
            <person name="Alves A."/>
        </authorList>
    </citation>
    <scope>NUCLEOTIDE SEQUENCE</scope>
    <source>
        <strain evidence="3">ATCC 34329</strain>
    </source>
</reference>
<keyword evidence="2" id="KW-0732">Signal</keyword>
<protein>
    <submittedName>
        <fullName evidence="3">Uncharacterized protein</fullName>
    </submittedName>
</protein>
<evidence type="ECO:0000256" key="1">
    <source>
        <dbReference type="SAM" id="MobiDB-lite"/>
    </source>
</evidence>
<dbReference type="PANTHER" id="PTHR38849:SF1">
    <property type="entry name" value="SMALL SECRETED PROTEIN"/>
    <property type="match status" value="1"/>
</dbReference>